<dbReference type="PANTHER" id="PTHR11435:SF1">
    <property type="entry name" value="NADH-UBIQUINONE OXIDOREDUCTASE CHAIN 6"/>
    <property type="match status" value="1"/>
</dbReference>
<evidence type="ECO:0000256" key="12">
    <source>
        <dbReference type="ARBA" id="ARBA00023128"/>
    </source>
</evidence>
<reference evidence="17" key="1">
    <citation type="submission" date="2012-06" db="EMBL/GenBank/DDBJ databases">
        <title>Mitogenomics of the Coleoptera under dense taxon sampling.</title>
        <authorList>
            <person name="Timmermans M.J.T.N."/>
            <person name="Lim J."/>
            <person name="Dodsworth S."/>
            <person name="Haran J."/>
            <person name="Ahrens D."/>
            <person name="Bocak L."/>
            <person name="London A."/>
            <person name="Culverwell L."/>
            <person name="Vogler A.P."/>
        </authorList>
    </citation>
    <scope>NUCLEOTIDE SEQUENCE</scope>
</reference>
<keyword evidence="7 16" id="KW-0812">Transmembrane</keyword>
<dbReference type="GO" id="GO:0008137">
    <property type="term" value="F:NADH dehydrogenase (ubiquinone) activity"/>
    <property type="evidence" value="ECO:0007669"/>
    <property type="project" value="UniProtKB-EC"/>
</dbReference>
<protein>
    <recommendedName>
        <fullName evidence="4">NADH-ubiquinone oxidoreductase chain 6</fullName>
        <ecNumber evidence="3">7.1.1.2</ecNumber>
    </recommendedName>
    <alternativeName>
        <fullName evidence="14">NADH dehydrogenase subunit 6</fullName>
    </alternativeName>
</protein>
<keyword evidence="9" id="KW-0249">Electron transport</keyword>
<evidence type="ECO:0000256" key="13">
    <source>
        <dbReference type="ARBA" id="ARBA00023136"/>
    </source>
</evidence>
<evidence type="ECO:0000256" key="14">
    <source>
        <dbReference type="ARBA" id="ARBA00031019"/>
    </source>
</evidence>
<dbReference type="EC" id="7.1.1.2" evidence="3"/>
<evidence type="ECO:0000256" key="10">
    <source>
        <dbReference type="ARBA" id="ARBA00022989"/>
    </source>
</evidence>
<dbReference type="AlphaFoldDB" id="A0A0S2MPJ5"/>
<feature type="transmembrane region" description="Helical" evidence="16">
    <location>
        <begin position="79"/>
        <end position="100"/>
    </location>
</feature>
<keyword evidence="13 16" id="KW-0472">Membrane</keyword>
<gene>
    <name evidence="17" type="primary">nad6</name>
</gene>
<feature type="transmembrane region" description="Helical" evidence="16">
    <location>
        <begin position="48"/>
        <end position="67"/>
    </location>
</feature>
<comment type="subcellular location">
    <subcellularLocation>
        <location evidence="1">Mitochondrion membrane</location>
        <topology evidence="1">Multi-pass membrane protein</topology>
    </subcellularLocation>
</comment>
<keyword evidence="10 16" id="KW-1133">Transmembrane helix</keyword>
<keyword evidence="5" id="KW-0813">Transport</keyword>
<keyword evidence="6" id="KW-0679">Respiratory chain</keyword>
<dbReference type="EMBL" id="JX412770">
    <property type="protein sequence ID" value="ALO76640.1"/>
    <property type="molecule type" value="Genomic_DNA"/>
</dbReference>
<evidence type="ECO:0000256" key="2">
    <source>
        <dbReference type="ARBA" id="ARBA00005698"/>
    </source>
</evidence>
<evidence type="ECO:0000256" key="3">
    <source>
        <dbReference type="ARBA" id="ARBA00012944"/>
    </source>
</evidence>
<dbReference type="PANTHER" id="PTHR11435">
    <property type="entry name" value="NADH UBIQUINONE OXIDOREDUCTASE SUBUNIT ND6"/>
    <property type="match status" value="1"/>
</dbReference>
<comment type="similarity">
    <text evidence="2">Belongs to the complex I subunit 6 family.</text>
</comment>
<comment type="catalytic activity">
    <reaction evidence="15">
        <text>a ubiquinone + NADH + 5 H(+)(in) = a ubiquinol + NAD(+) + 4 H(+)(out)</text>
        <dbReference type="Rhea" id="RHEA:29091"/>
        <dbReference type="Rhea" id="RHEA-COMP:9565"/>
        <dbReference type="Rhea" id="RHEA-COMP:9566"/>
        <dbReference type="ChEBI" id="CHEBI:15378"/>
        <dbReference type="ChEBI" id="CHEBI:16389"/>
        <dbReference type="ChEBI" id="CHEBI:17976"/>
        <dbReference type="ChEBI" id="CHEBI:57540"/>
        <dbReference type="ChEBI" id="CHEBI:57945"/>
        <dbReference type="EC" id="7.1.1.2"/>
    </reaction>
</comment>
<sequence length="165" mass="18966">MIMFINSVIISMSIMLIFMNHPLSMGAIMLFQTILVCLIVGLINSSYWFSYILFIIMVGGLLILFIYMTSVASNEKFKFSNLLSMFMSIMISISFATIIFDQYLFNHTQDTPDLIYQSEFLLSMNKYLNMPSLTIFYLTIIYLLISLIASVKISTTHKGPLRQNN</sequence>
<evidence type="ECO:0000313" key="17">
    <source>
        <dbReference type="EMBL" id="ALO76640.1"/>
    </source>
</evidence>
<geneLocation type="mitochondrion" evidence="17"/>
<evidence type="ECO:0000256" key="1">
    <source>
        <dbReference type="ARBA" id="ARBA00004225"/>
    </source>
</evidence>
<accession>A0A0S2MPJ5</accession>
<keyword evidence="12 17" id="KW-0496">Mitochondrion</keyword>
<keyword evidence="11" id="KW-0520">NAD</keyword>
<feature type="transmembrane region" description="Helical" evidence="16">
    <location>
        <begin position="21"/>
        <end position="42"/>
    </location>
</feature>
<keyword evidence="8" id="KW-1278">Translocase</keyword>
<organism evidence="17">
    <name type="scientific">Melyridae sp. GENSP01</name>
    <dbReference type="NCBI Taxonomy" id="1205563"/>
    <lineage>
        <taxon>Eukaryota</taxon>
        <taxon>Metazoa</taxon>
        <taxon>Ecdysozoa</taxon>
        <taxon>Arthropoda</taxon>
        <taxon>Hexapoda</taxon>
        <taxon>Insecta</taxon>
        <taxon>Pterygota</taxon>
        <taxon>Neoptera</taxon>
        <taxon>Endopterygota</taxon>
        <taxon>Coleoptera</taxon>
        <taxon>Polyphaga</taxon>
        <taxon>Cucujiformia</taxon>
        <taxon>Melyridae</taxon>
    </lineage>
</organism>
<evidence type="ECO:0000256" key="11">
    <source>
        <dbReference type="ARBA" id="ARBA00023027"/>
    </source>
</evidence>
<dbReference type="GO" id="GO:0031966">
    <property type="term" value="C:mitochondrial membrane"/>
    <property type="evidence" value="ECO:0007669"/>
    <property type="project" value="UniProtKB-SubCell"/>
</dbReference>
<proteinExistence type="inferred from homology"/>
<evidence type="ECO:0000256" key="4">
    <source>
        <dbReference type="ARBA" id="ARBA00021095"/>
    </source>
</evidence>
<evidence type="ECO:0000256" key="8">
    <source>
        <dbReference type="ARBA" id="ARBA00022967"/>
    </source>
</evidence>
<evidence type="ECO:0000256" key="9">
    <source>
        <dbReference type="ARBA" id="ARBA00022982"/>
    </source>
</evidence>
<evidence type="ECO:0000256" key="16">
    <source>
        <dbReference type="SAM" id="Phobius"/>
    </source>
</evidence>
<feature type="transmembrane region" description="Helical" evidence="16">
    <location>
        <begin position="134"/>
        <end position="153"/>
    </location>
</feature>
<evidence type="ECO:0000256" key="15">
    <source>
        <dbReference type="ARBA" id="ARBA00049551"/>
    </source>
</evidence>
<name>A0A0S2MPJ5_9CUCU</name>
<evidence type="ECO:0000256" key="5">
    <source>
        <dbReference type="ARBA" id="ARBA00022448"/>
    </source>
</evidence>
<evidence type="ECO:0000256" key="7">
    <source>
        <dbReference type="ARBA" id="ARBA00022692"/>
    </source>
</evidence>
<dbReference type="InterPro" id="IPR050269">
    <property type="entry name" value="ComplexI_Subunit6"/>
</dbReference>
<evidence type="ECO:0000256" key="6">
    <source>
        <dbReference type="ARBA" id="ARBA00022660"/>
    </source>
</evidence>